<feature type="signal peptide" evidence="5">
    <location>
        <begin position="1"/>
        <end position="19"/>
    </location>
</feature>
<name>A0A9Q0R6B5_ANAIG</name>
<dbReference type="InterPro" id="IPR013780">
    <property type="entry name" value="Glyco_hydro_b"/>
</dbReference>
<feature type="domain" description="Glycoside hydrolase family 5" evidence="6">
    <location>
        <begin position="41"/>
        <end position="381"/>
    </location>
</feature>
<feature type="domain" description="Glycoside hydrolase family 5 C-terminal" evidence="7">
    <location>
        <begin position="413"/>
        <end position="491"/>
    </location>
</feature>
<evidence type="ECO:0000256" key="4">
    <source>
        <dbReference type="RuleBase" id="RU361153"/>
    </source>
</evidence>
<dbReference type="Proteomes" id="UP001149090">
    <property type="component" value="Unassembled WGS sequence"/>
</dbReference>
<dbReference type="Pfam" id="PF00150">
    <property type="entry name" value="Cellulase"/>
    <property type="match status" value="1"/>
</dbReference>
<evidence type="ECO:0000256" key="5">
    <source>
        <dbReference type="SAM" id="SignalP"/>
    </source>
</evidence>
<proteinExistence type="inferred from homology"/>
<keyword evidence="5" id="KW-0732">Signal</keyword>
<dbReference type="OMA" id="WSLSYTS"/>
<evidence type="ECO:0000313" key="8">
    <source>
        <dbReference type="EMBL" id="KAJ5067604.1"/>
    </source>
</evidence>
<organism evidence="8 9">
    <name type="scientific">Anaeramoeba ignava</name>
    <name type="common">Anaerobic marine amoeba</name>
    <dbReference type="NCBI Taxonomy" id="1746090"/>
    <lineage>
        <taxon>Eukaryota</taxon>
        <taxon>Metamonada</taxon>
        <taxon>Anaeramoebidae</taxon>
        <taxon>Anaeramoeba</taxon>
    </lineage>
</organism>
<evidence type="ECO:0000256" key="1">
    <source>
        <dbReference type="ARBA" id="ARBA00005641"/>
    </source>
</evidence>
<dbReference type="PROSITE" id="PS00659">
    <property type="entry name" value="GLYCOSYL_HYDROL_F5"/>
    <property type="match status" value="1"/>
</dbReference>
<evidence type="ECO:0000259" key="7">
    <source>
        <dbReference type="Pfam" id="PF18564"/>
    </source>
</evidence>
<dbReference type="InterPro" id="IPR018087">
    <property type="entry name" value="Glyco_hydro_5_CS"/>
</dbReference>
<sequence length="506" mass="58317">MEKITIFLSTFLLIKMVIGFISVDPTSRMILDNNGRSILFHGVNMVTKEFPYHPNLEEWSPEMSLVQEDIDNLKKWGFNGVRLGVMWPGVEPEEGVYNATYLATMRKIVDLLGANGIYSIVDMHQDVLSPKFCGEGVPDYIVDPGVVPFPEPYLPYPFPVDEHGYPNLTQCLEHNFLYYYFSDGACRTFEKIFLNYDNARDAFFNFWNQVVETFKDSEYVIGYELINEPFFGDIYTHPSLLVSGNAEKERLMPMYKMLYEQIRVKDPSHIVLFDDILGQLINGGFDSGPGGFEDNDKQLYSYHIYCITKKESGEPSNLLFCNITDQIFWDLAQYERDRMKIGGILTEFGADDQDVSSLEALNYVEMNADKQLQSYFYWQFKFFDDITTTASVSESFYFPNGTLKTGKVKTLSRTYAQAIQGIPMMMNFDPITSKFQFKFQFNSSIPLQTEIYLNEEYYYPNGFSVNISPNGVQWTHPEENKIEIIVPEVIQPDLNGHNITFSIIAN</sequence>
<gene>
    <name evidence="8" type="ORF">M0811_02792</name>
</gene>
<dbReference type="InterPro" id="IPR041036">
    <property type="entry name" value="GH5_C"/>
</dbReference>
<dbReference type="PANTHER" id="PTHR31308:SF3">
    <property type="entry name" value="ENDOGLYCOCERAMIDASE"/>
    <property type="match status" value="1"/>
</dbReference>
<dbReference type="AlphaFoldDB" id="A0A9Q0R6B5"/>
<protein>
    <submittedName>
        <fullName evidence="8">Cellulase</fullName>
    </submittedName>
</protein>
<accession>A0A9Q0R6B5</accession>
<dbReference type="OrthoDB" id="1887033at2759"/>
<comment type="similarity">
    <text evidence="1 4">Belongs to the glycosyl hydrolase 5 (cellulase A) family.</text>
</comment>
<dbReference type="PANTHER" id="PTHR31308">
    <property type="match status" value="1"/>
</dbReference>
<dbReference type="InterPro" id="IPR001547">
    <property type="entry name" value="Glyco_hydro_5"/>
</dbReference>
<keyword evidence="3 4" id="KW-0326">Glycosidase</keyword>
<evidence type="ECO:0000256" key="3">
    <source>
        <dbReference type="ARBA" id="ARBA00023295"/>
    </source>
</evidence>
<dbReference type="SUPFAM" id="SSF51445">
    <property type="entry name" value="(Trans)glycosidases"/>
    <property type="match status" value="1"/>
</dbReference>
<evidence type="ECO:0000259" key="6">
    <source>
        <dbReference type="Pfam" id="PF00150"/>
    </source>
</evidence>
<dbReference type="GO" id="GO:0004553">
    <property type="term" value="F:hydrolase activity, hydrolyzing O-glycosyl compounds"/>
    <property type="evidence" value="ECO:0007669"/>
    <property type="project" value="InterPro"/>
</dbReference>
<keyword evidence="9" id="KW-1185">Reference proteome</keyword>
<dbReference type="GO" id="GO:1901136">
    <property type="term" value="P:carbohydrate derivative catabolic process"/>
    <property type="evidence" value="ECO:0007669"/>
    <property type="project" value="UniProtKB-ARBA"/>
</dbReference>
<evidence type="ECO:0000256" key="2">
    <source>
        <dbReference type="ARBA" id="ARBA00022801"/>
    </source>
</evidence>
<dbReference type="Gene3D" id="3.20.20.80">
    <property type="entry name" value="Glycosidases"/>
    <property type="match status" value="1"/>
</dbReference>
<dbReference type="Pfam" id="PF18564">
    <property type="entry name" value="Glyco_hydro_5_C"/>
    <property type="match status" value="1"/>
</dbReference>
<reference evidence="8" key="1">
    <citation type="submission" date="2022-10" db="EMBL/GenBank/DDBJ databases">
        <title>Novel sulphate-reducing endosymbionts in the free-living metamonad Anaeramoeba.</title>
        <authorList>
            <person name="Jerlstrom-Hultqvist J."/>
            <person name="Cepicka I."/>
            <person name="Gallot-Lavallee L."/>
            <person name="Salas-Leiva D."/>
            <person name="Curtis B.A."/>
            <person name="Zahonova K."/>
            <person name="Pipaliya S."/>
            <person name="Dacks J."/>
            <person name="Roger A.J."/>
        </authorList>
    </citation>
    <scope>NUCLEOTIDE SEQUENCE</scope>
    <source>
        <strain evidence="8">BMAN</strain>
    </source>
</reference>
<dbReference type="InterPro" id="IPR052066">
    <property type="entry name" value="Glycosphingolipid_Hydrolases"/>
</dbReference>
<feature type="chain" id="PRO_5040341322" evidence="5">
    <location>
        <begin position="20"/>
        <end position="506"/>
    </location>
</feature>
<dbReference type="InterPro" id="IPR017853">
    <property type="entry name" value="GH"/>
</dbReference>
<dbReference type="GO" id="GO:0000272">
    <property type="term" value="P:polysaccharide catabolic process"/>
    <property type="evidence" value="ECO:0007669"/>
    <property type="project" value="InterPro"/>
</dbReference>
<evidence type="ECO:0000313" key="9">
    <source>
        <dbReference type="Proteomes" id="UP001149090"/>
    </source>
</evidence>
<comment type="caution">
    <text evidence="8">The sequence shown here is derived from an EMBL/GenBank/DDBJ whole genome shotgun (WGS) entry which is preliminary data.</text>
</comment>
<keyword evidence="2 4" id="KW-0378">Hydrolase</keyword>
<dbReference type="EMBL" id="JAPDFW010000125">
    <property type="protein sequence ID" value="KAJ5067604.1"/>
    <property type="molecule type" value="Genomic_DNA"/>
</dbReference>
<dbReference type="Gene3D" id="2.60.40.1180">
    <property type="entry name" value="Golgi alpha-mannosidase II"/>
    <property type="match status" value="1"/>
</dbReference>
<dbReference type="GO" id="GO:0016042">
    <property type="term" value="P:lipid catabolic process"/>
    <property type="evidence" value="ECO:0007669"/>
    <property type="project" value="UniProtKB-ARBA"/>
</dbReference>